<dbReference type="Pfam" id="PF07536">
    <property type="entry name" value="HWE_HK"/>
    <property type="match status" value="1"/>
</dbReference>
<reference evidence="15 16" key="1">
    <citation type="submission" date="2020-07" db="EMBL/GenBank/DDBJ databases">
        <authorList>
            <person name="Sun Q."/>
        </authorList>
    </citation>
    <scope>NUCLEOTIDE SEQUENCE [LARGE SCALE GENOMIC DNA]</scope>
    <source>
        <strain evidence="15 16">WYCCWR 11290</strain>
    </source>
</reference>
<keyword evidence="11" id="KW-0067">ATP-binding</keyword>
<evidence type="ECO:0000256" key="4">
    <source>
        <dbReference type="ARBA" id="ARBA00022553"/>
    </source>
</evidence>
<feature type="domain" description="PAS" evidence="13">
    <location>
        <begin position="271"/>
        <end position="310"/>
    </location>
</feature>
<evidence type="ECO:0000313" key="16">
    <source>
        <dbReference type="Proteomes" id="UP000532162"/>
    </source>
</evidence>
<keyword evidence="9" id="KW-0547">Nucleotide-binding</keyword>
<dbReference type="Pfam" id="PF13188">
    <property type="entry name" value="PAS_8"/>
    <property type="match status" value="1"/>
</dbReference>
<dbReference type="GO" id="GO:0004673">
    <property type="term" value="F:protein histidine kinase activity"/>
    <property type="evidence" value="ECO:0007669"/>
    <property type="project" value="UniProtKB-EC"/>
</dbReference>
<evidence type="ECO:0000313" key="15">
    <source>
        <dbReference type="EMBL" id="NZD65981.1"/>
    </source>
</evidence>
<dbReference type="NCBIfam" id="TIGR00229">
    <property type="entry name" value="sensory_box"/>
    <property type="match status" value="2"/>
</dbReference>
<organism evidence="15 16">
    <name type="scientific">Rhizobium changzhiense</name>
    <dbReference type="NCBI Taxonomy" id="2692317"/>
    <lineage>
        <taxon>Bacteria</taxon>
        <taxon>Pseudomonadati</taxon>
        <taxon>Pseudomonadota</taxon>
        <taxon>Alphaproteobacteria</taxon>
        <taxon>Hyphomicrobiales</taxon>
        <taxon>Rhizobiaceae</taxon>
        <taxon>Rhizobium/Agrobacterium group</taxon>
        <taxon>Rhizobium</taxon>
    </lineage>
</organism>
<dbReference type="EMBL" id="JACCPJ010000015">
    <property type="protein sequence ID" value="NZD65981.1"/>
    <property type="molecule type" value="Genomic_DNA"/>
</dbReference>
<protein>
    <recommendedName>
        <fullName evidence="3">Blue-light-activated histidine kinase</fullName>
        <ecNumber evidence="2">2.7.13.3</ecNumber>
    </recommendedName>
</protein>
<dbReference type="InterPro" id="IPR000700">
    <property type="entry name" value="PAS-assoc_C"/>
</dbReference>
<dbReference type="PANTHER" id="PTHR41523">
    <property type="entry name" value="TWO-COMPONENT SYSTEM SENSOR PROTEIN"/>
    <property type="match status" value="1"/>
</dbReference>
<dbReference type="CDD" id="cd00130">
    <property type="entry name" value="PAS"/>
    <property type="match status" value="2"/>
</dbReference>
<dbReference type="SMART" id="SM00091">
    <property type="entry name" value="PAS"/>
    <property type="match status" value="3"/>
</dbReference>
<dbReference type="InterPro" id="IPR035965">
    <property type="entry name" value="PAS-like_dom_sf"/>
</dbReference>
<evidence type="ECO:0000256" key="11">
    <source>
        <dbReference type="ARBA" id="ARBA00022840"/>
    </source>
</evidence>
<keyword evidence="12" id="KW-0843">Virulence</keyword>
<dbReference type="RefSeq" id="WP_180697284.1">
    <property type="nucleotide sequence ID" value="NZ_JACCPJ010000015.1"/>
</dbReference>
<dbReference type="EC" id="2.7.13.3" evidence="2"/>
<comment type="catalytic activity">
    <reaction evidence="1">
        <text>ATP + protein L-histidine = ADP + protein N-phospho-L-histidine.</text>
        <dbReference type="EC" id="2.7.13.3"/>
    </reaction>
</comment>
<evidence type="ECO:0000256" key="9">
    <source>
        <dbReference type="ARBA" id="ARBA00022741"/>
    </source>
</evidence>
<evidence type="ECO:0000256" key="12">
    <source>
        <dbReference type="ARBA" id="ARBA00023026"/>
    </source>
</evidence>
<dbReference type="PROSITE" id="PS50112">
    <property type="entry name" value="PAS"/>
    <property type="match status" value="2"/>
</dbReference>
<dbReference type="Proteomes" id="UP000532162">
    <property type="component" value="Unassembled WGS sequence"/>
</dbReference>
<feature type="domain" description="PAS" evidence="13">
    <location>
        <begin position="148"/>
        <end position="193"/>
    </location>
</feature>
<keyword evidence="6" id="KW-0288">FMN</keyword>
<dbReference type="GO" id="GO:0005524">
    <property type="term" value="F:ATP binding"/>
    <property type="evidence" value="ECO:0007669"/>
    <property type="project" value="UniProtKB-KW"/>
</dbReference>
<evidence type="ECO:0000259" key="14">
    <source>
        <dbReference type="PROSITE" id="PS50113"/>
    </source>
</evidence>
<evidence type="ECO:0000256" key="7">
    <source>
        <dbReference type="ARBA" id="ARBA00022679"/>
    </source>
</evidence>
<evidence type="ECO:0000256" key="6">
    <source>
        <dbReference type="ARBA" id="ARBA00022643"/>
    </source>
</evidence>
<dbReference type="SUPFAM" id="SSF55785">
    <property type="entry name" value="PYP-like sensor domain (PAS domain)"/>
    <property type="match status" value="3"/>
</dbReference>
<comment type="caution">
    <text evidence="15">The sequence shown here is derived from an EMBL/GenBank/DDBJ whole genome shotgun (WGS) entry which is preliminary data.</text>
</comment>
<evidence type="ECO:0000256" key="3">
    <source>
        <dbReference type="ARBA" id="ARBA00021740"/>
    </source>
</evidence>
<evidence type="ECO:0000256" key="8">
    <source>
        <dbReference type="ARBA" id="ARBA00022737"/>
    </source>
</evidence>
<dbReference type="Gene3D" id="3.30.450.20">
    <property type="entry name" value="PAS domain"/>
    <property type="match status" value="3"/>
</dbReference>
<evidence type="ECO:0000256" key="1">
    <source>
        <dbReference type="ARBA" id="ARBA00000085"/>
    </source>
</evidence>
<accession>A0A7Z0ZW79</accession>
<sequence length="593" mass="64307">MTVVDLQPRPARKPASGFSALAAVDQDVLDAVPIAIAVFDRFGGIVRLNKSASVLLHLPPHVDNSTAVNLALADDSGPAQGSLARSIIAEFTPRYGLELTLVSPDGARRALLADIEPLFESSFAATGAIACLRDVTDSKLAAEAALAQQKDIEDFFENGAVGLHLVSSEGVILRANQAELKLLGYEKEEYIGQPIARFHADGDVIEDILRRLSLGESLHRHPARLKAKDGSIRHVEITSNANFGAQGFKNTRCFTVDVSDQFETAAAARATEQNAREVLEALPAAIYTTDAEGRVTFFNQAAVAFSGRTPVIGTDEWCVTWRLYEADGTPLPHDQCPMAVSLREGRPIRGVQAIAERPDGSRVPFMPYPTPLFDADGKVIGGINMLVDISALKDAEREQRILIDELNHRVKNTLSTVQSISAQTLRSTPEPAQFAPNFQDRIIALAKAHDLLTKRRWTGVSLGELVDQEVGPFVGPDPYRLVLDGPEITLSPRIGLALGMVLHELASNARQFGSLQGESGVVRLKWTLSKAEDGPSRLQMSWVEHGGPEVTVPSRHGFGCRLIERSITDDLDGSVKVNFPASGFRCELEFPLP</sequence>
<dbReference type="Gene3D" id="3.30.565.10">
    <property type="entry name" value="Histidine kinase-like ATPase, C-terminal domain"/>
    <property type="match status" value="1"/>
</dbReference>
<keyword evidence="5" id="KW-0285">Flavoprotein</keyword>
<dbReference type="InterPro" id="IPR011102">
    <property type="entry name" value="Sig_transdc_His_kinase_HWE"/>
</dbReference>
<evidence type="ECO:0000256" key="5">
    <source>
        <dbReference type="ARBA" id="ARBA00022630"/>
    </source>
</evidence>
<keyword evidence="8" id="KW-0677">Repeat</keyword>
<dbReference type="SMART" id="SM00911">
    <property type="entry name" value="HWE_HK"/>
    <property type="match status" value="1"/>
</dbReference>
<feature type="domain" description="PAC" evidence="14">
    <location>
        <begin position="95"/>
        <end position="147"/>
    </location>
</feature>
<proteinExistence type="predicted"/>
<evidence type="ECO:0000256" key="2">
    <source>
        <dbReference type="ARBA" id="ARBA00012438"/>
    </source>
</evidence>
<feature type="domain" description="PAC" evidence="14">
    <location>
        <begin position="349"/>
        <end position="401"/>
    </location>
</feature>
<dbReference type="Pfam" id="PF13426">
    <property type="entry name" value="PAS_9"/>
    <property type="match status" value="2"/>
</dbReference>
<dbReference type="InterPro" id="IPR000014">
    <property type="entry name" value="PAS"/>
</dbReference>
<evidence type="ECO:0000259" key="13">
    <source>
        <dbReference type="PROSITE" id="PS50112"/>
    </source>
</evidence>
<dbReference type="PANTHER" id="PTHR41523:SF7">
    <property type="entry name" value="HISTIDINE KINASE"/>
    <property type="match status" value="1"/>
</dbReference>
<dbReference type="InterPro" id="IPR036890">
    <property type="entry name" value="HATPase_C_sf"/>
</dbReference>
<keyword evidence="10" id="KW-0418">Kinase</keyword>
<keyword evidence="7" id="KW-0808">Transferase</keyword>
<dbReference type="AlphaFoldDB" id="A0A7Z0ZW79"/>
<name>A0A7Z0ZW79_9HYPH</name>
<dbReference type="PROSITE" id="PS50113">
    <property type="entry name" value="PAC"/>
    <property type="match status" value="2"/>
</dbReference>
<evidence type="ECO:0000256" key="10">
    <source>
        <dbReference type="ARBA" id="ARBA00022777"/>
    </source>
</evidence>
<gene>
    <name evidence="15" type="ORF">HX900_33475</name>
</gene>
<keyword evidence="4" id="KW-0597">Phosphoprotein</keyword>